<dbReference type="Proteomes" id="UP000006514">
    <property type="component" value="Unassembled WGS sequence"/>
</dbReference>
<dbReference type="OrthoDB" id="2751943at2759"/>
<gene>
    <name evidence="2" type="ORF">AURDEDRAFT_176395</name>
</gene>
<dbReference type="InterPro" id="IPR036047">
    <property type="entry name" value="F-box-like_dom_sf"/>
</dbReference>
<dbReference type="EMBL" id="JH687936">
    <property type="protein sequence ID" value="EJD34562.1"/>
    <property type="molecule type" value="Genomic_DNA"/>
</dbReference>
<dbReference type="Pfam" id="PF12937">
    <property type="entry name" value="F-box-like"/>
    <property type="match status" value="1"/>
</dbReference>
<proteinExistence type="predicted"/>
<reference evidence="3" key="1">
    <citation type="journal article" date="2012" name="Science">
        <title>The Paleozoic origin of enzymatic lignin decomposition reconstructed from 31 fungal genomes.</title>
        <authorList>
            <person name="Floudas D."/>
            <person name="Binder M."/>
            <person name="Riley R."/>
            <person name="Barry K."/>
            <person name="Blanchette R.A."/>
            <person name="Henrissat B."/>
            <person name="Martinez A.T."/>
            <person name="Otillar R."/>
            <person name="Spatafora J.W."/>
            <person name="Yadav J.S."/>
            <person name="Aerts A."/>
            <person name="Benoit I."/>
            <person name="Boyd A."/>
            <person name="Carlson A."/>
            <person name="Copeland A."/>
            <person name="Coutinho P.M."/>
            <person name="de Vries R.P."/>
            <person name="Ferreira P."/>
            <person name="Findley K."/>
            <person name="Foster B."/>
            <person name="Gaskell J."/>
            <person name="Glotzer D."/>
            <person name="Gorecki P."/>
            <person name="Heitman J."/>
            <person name="Hesse C."/>
            <person name="Hori C."/>
            <person name="Igarashi K."/>
            <person name="Jurgens J.A."/>
            <person name="Kallen N."/>
            <person name="Kersten P."/>
            <person name="Kohler A."/>
            <person name="Kuees U."/>
            <person name="Kumar T.K.A."/>
            <person name="Kuo A."/>
            <person name="LaButti K."/>
            <person name="Larrondo L.F."/>
            <person name="Lindquist E."/>
            <person name="Ling A."/>
            <person name="Lombard V."/>
            <person name="Lucas S."/>
            <person name="Lundell T."/>
            <person name="Martin R."/>
            <person name="McLaughlin D.J."/>
            <person name="Morgenstern I."/>
            <person name="Morin E."/>
            <person name="Murat C."/>
            <person name="Nagy L.G."/>
            <person name="Nolan M."/>
            <person name="Ohm R.A."/>
            <person name="Patyshakuliyeva A."/>
            <person name="Rokas A."/>
            <person name="Ruiz-Duenas F.J."/>
            <person name="Sabat G."/>
            <person name="Salamov A."/>
            <person name="Samejima M."/>
            <person name="Schmutz J."/>
            <person name="Slot J.C."/>
            <person name="St John F."/>
            <person name="Stenlid J."/>
            <person name="Sun H."/>
            <person name="Sun S."/>
            <person name="Syed K."/>
            <person name="Tsang A."/>
            <person name="Wiebenga A."/>
            <person name="Young D."/>
            <person name="Pisabarro A."/>
            <person name="Eastwood D.C."/>
            <person name="Martin F."/>
            <person name="Cullen D."/>
            <person name="Grigoriev I.V."/>
            <person name="Hibbett D.S."/>
        </authorList>
    </citation>
    <scope>NUCLEOTIDE SEQUENCE [LARGE SCALE GENOMIC DNA]</scope>
    <source>
        <strain evidence="3">TFB10046</strain>
    </source>
</reference>
<organism evidence="2 3">
    <name type="scientific">Auricularia subglabra (strain TFB-10046 / SS5)</name>
    <name type="common">White-rot fungus</name>
    <name type="synonym">Auricularia delicata (strain TFB10046)</name>
    <dbReference type="NCBI Taxonomy" id="717982"/>
    <lineage>
        <taxon>Eukaryota</taxon>
        <taxon>Fungi</taxon>
        <taxon>Dikarya</taxon>
        <taxon>Basidiomycota</taxon>
        <taxon>Agaricomycotina</taxon>
        <taxon>Agaricomycetes</taxon>
        <taxon>Auriculariales</taxon>
        <taxon>Auriculariaceae</taxon>
        <taxon>Auricularia</taxon>
    </lineage>
</organism>
<dbReference type="KEGG" id="adl:AURDEDRAFT_176395"/>
<dbReference type="Gene3D" id="3.80.10.10">
    <property type="entry name" value="Ribonuclease Inhibitor"/>
    <property type="match status" value="1"/>
</dbReference>
<dbReference type="InterPro" id="IPR032675">
    <property type="entry name" value="LRR_dom_sf"/>
</dbReference>
<evidence type="ECO:0000259" key="1">
    <source>
        <dbReference type="PROSITE" id="PS50181"/>
    </source>
</evidence>
<keyword evidence="3" id="KW-1185">Reference proteome</keyword>
<dbReference type="PROSITE" id="PS50181">
    <property type="entry name" value="FBOX"/>
    <property type="match status" value="1"/>
</dbReference>
<feature type="domain" description="F-box" evidence="1">
    <location>
        <begin position="67"/>
        <end position="120"/>
    </location>
</feature>
<dbReference type="InterPro" id="IPR001810">
    <property type="entry name" value="F-box_dom"/>
</dbReference>
<dbReference type="AlphaFoldDB" id="J0WRI3"/>
<protein>
    <recommendedName>
        <fullName evidence="1">F-box domain-containing protein</fullName>
    </recommendedName>
</protein>
<dbReference type="SUPFAM" id="SSF81383">
    <property type="entry name" value="F-box domain"/>
    <property type="match status" value="1"/>
</dbReference>
<dbReference type="InParanoid" id="J0WRI3"/>
<evidence type="ECO:0000313" key="2">
    <source>
        <dbReference type="EMBL" id="EJD34562.1"/>
    </source>
</evidence>
<evidence type="ECO:0000313" key="3">
    <source>
        <dbReference type="Proteomes" id="UP000006514"/>
    </source>
</evidence>
<name>J0WRI3_AURST</name>
<sequence>MDDVDTGLGFDAFHAFVFPHLRSALYPGPASPKWTAGGVQKLNHVAAKLHTWLDRLVHELASTANDCCTINALPNEVLCHIFTLATASNPFDDYVLLELGVVCRRWKTLVLETPQFWNRIAIETENFATYHTTITNRLKWQLRRSRDVPVDLAIRLTGDSRAGELEETLCAHMHRLRSLDLDAPDMVLARDWSLALTLPAPNISRLSLRAAMMTGRPMRIPPFPENLLANKAPKLVDFSLTWMLLPPLTWQPFRSLQRFSYQAVHTVDTLQLLALVLSCPDLRRLSVKTTRVFTRPVQWPISPPTLPRTDRVEMSIDLVSSLSAMGDITALLDHMPQRDPKHLFCGVSDRAACLDWFLDAAHANGAAALQLSDCCLDGVFSATAAAFNAAGGTRATDLDVSSLSDLAALFDRLEELTISELLWPADGFPALPHLHSLTLTLEDPGENELDGHYALTIFLLPLEPDCAWHLPALRTLHLAYADPNASEDNPGGPPWGAPLVVSAADVALFIKWNIRTSPPPRLVLQNVLLFESDDSLARRQLDAEVQQVVFELEESLTLIEIWEKCTLPEPI</sequence>
<accession>J0WRI3</accession>